<dbReference type="PANTHER" id="PTHR21240:SF28">
    <property type="entry name" value="ISO-OROTATE DECARBOXYLASE (EUROFUNG)"/>
    <property type="match status" value="1"/>
</dbReference>
<dbReference type="GO" id="GO:0016787">
    <property type="term" value="F:hydrolase activity"/>
    <property type="evidence" value="ECO:0007669"/>
    <property type="project" value="UniProtKB-KW"/>
</dbReference>
<reference evidence="4 5" key="1">
    <citation type="submission" date="2019-09" db="EMBL/GenBank/DDBJ databases">
        <title>Actinomadura physcomitrii sp. nov., a novel actinomycete isolated from moss [Physcomitrium sphaericum (Ludw) Fuernr].</title>
        <authorList>
            <person name="Liu C."/>
            <person name="Zhuang X."/>
        </authorList>
    </citation>
    <scope>NUCLEOTIDE SEQUENCE [LARGE SCALE GENOMIC DNA]</scope>
    <source>
        <strain evidence="4 5">CYP1-1B</strain>
    </source>
</reference>
<organism evidence="4 5">
    <name type="scientific">Actinomadura montaniterrae</name>
    <dbReference type="NCBI Taxonomy" id="1803903"/>
    <lineage>
        <taxon>Bacteria</taxon>
        <taxon>Bacillati</taxon>
        <taxon>Actinomycetota</taxon>
        <taxon>Actinomycetes</taxon>
        <taxon>Streptosporangiales</taxon>
        <taxon>Thermomonosporaceae</taxon>
        <taxon>Actinomadura</taxon>
    </lineage>
</organism>
<evidence type="ECO:0000313" key="4">
    <source>
        <dbReference type="EMBL" id="KAB2384844.1"/>
    </source>
</evidence>
<feature type="compositionally biased region" description="Polar residues" evidence="2">
    <location>
        <begin position="337"/>
        <end position="348"/>
    </location>
</feature>
<evidence type="ECO:0000259" key="3">
    <source>
        <dbReference type="Pfam" id="PF04909"/>
    </source>
</evidence>
<dbReference type="GO" id="GO:0016831">
    <property type="term" value="F:carboxy-lyase activity"/>
    <property type="evidence" value="ECO:0007669"/>
    <property type="project" value="InterPro"/>
</dbReference>
<dbReference type="PANTHER" id="PTHR21240">
    <property type="entry name" value="2-AMINO-3-CARBOXYLMUCONATE-6-SEMIALDEHYDE DECARBOXYLASE"/>
    <property type="match status" value="1"/>
</dbReference>
<keyword evidence="1" id="KW-0456">Lyase</keyword>
<evidence type="ECO:0000256" key="1">
    <source>
        <dbReference type="ARBA" id="ARBA00023239"/>
    </source>
</evidence>
<keyword evidence="4" id="KW-0378">Hydrolase</keyword>
<dbReference type="SUPFAM" id="SSF51556">
    <property type="entry name" value="Metallo-dependent hydrolases"/>
    <property type="match status" value="1"/>
</dbReference>
<dbReference type="OrthoDB" id="149172at2"/>
<feature type="region of interest" description="Disordered" evidence="2">
    <location>
        <begin position="329"/>
        <end position="348"/>
    </location>
</feature>
<dbReference type="InterPro" id="IPR006311">
    <property type="entry name" value="TAT_signal"/>
</dbReference>
<name>A0A6L3VXG2_9ACTN</name>
<gene>
    <name evidence="4" type="ORF">F9B16_09455</name>
</gene>
<dbReference type="Proteomes" id="UP000483004">
    <property type="component" value="Unassembled WGS sequence"/>
</dbReference>
<proteinExistence type="predicted"/>
<dbReference type="GO" id="GO:0019748">
    <property type="term" value="P:secondary metabolic process"/>
    <property type="evidence" value="ECO:0007669"/>
    <property type="project" value="TreeGrafter"/>
</dbReference>
<dbReference type="EMBL" id="WBMR01000018">
    <property type="protein sequence ID" value="KAB2384844.1"/>
    <property type="molecule type" value="Genomic_DNA"/>
</dbReference>
<dbReference type="GO" id="GO:0005737">
    <property type="term" value="C:cytoplasm"/>
    <property type="evidence" value="ECO:0007669"/>
    <property type="project" value="TreeGrafter"/>
</dbReference>
<dbReference type="InterPro" id="IPR032465">
    <property type="entry name" value="ACMSD"/>
</dbReference>
<dbReference type="CDD" id="cd01292">
    <property type="entry name" value="metallo-dependent_hydrolases"/>
    <property type="match status" value="1"/>
</dbReference>
<dbReference type="InterPro" id="IPR006680">
    <property type="entry name" value="Amidohydro-rel"/>
</dbReference>
<dbReference type="InterPro" id="IPR032466">
    <property type="entry name" value="Metal_Hydrolase"/>
</dbReference>
<keyword evidence="5" id="KW-1185">Reference proteome</keyword>
<dbReference type="Pfam" id="PF04909">
    <property type="entry name" value="Amidohydro_2"/>
    <property type="match status" value="1"/>
</dbReference>
<dbReference type="Gene3D" id="3.20.20.140">
    <property type="entry name" value="Metal-dependent hydrolases"/>
    <property type="match status" value="1"/>
</dbReference>
<dbReference type="PROSITE" id="PS51318">
    <property type="entry name" value="TAT"/>
    <property type="match status" value="1"/>
</dbReference>
<dbReference type="AlphaFoldDB" id="A0A6L3VXG2"/>
<feature type="domain" description="Amidohydrolase-related" evidence="3">
    <location>
        <begin position="53"/>
        <end position="360"/>
    </location>
</feature>
<evidence type="ECO:0000256" key="2">
    <source>
        <dbReference type="SAM" id="MobiDB-lite"/>
    </source>
</evidence>
<comment type="caution">
    <text evidence="4">The sequence shown here is derived from an EMBL/GenBank/DDBJ whole genome shotgun (WGS) entry which is preliminary data.</text>
</comment>
<protein>
    <submittedName>
        <fullName evidence="4">Amidohydrolase</fullName>
    </submittedName>
</protein>
<accession>A0A6L3VXG2</accession>
<sequence length="369" mass="39979">MADTGPTPPSLAASRAPVTRRTLLGAAIATSATLAPLTAAHAAASSNGAPYRIDMHAHFLPPDYRNALLAHGYVTIGGYPTPQWSPERAQEFMGRYGIQAQVLSISDPGVSFLSGDQARQLAQYCNEYAASLIADKPTTFGGLAVLPMPDVTASIAELKYALDHLKLDGVVLLSSYNGVYLGDLRFEPLMAELARRNAYVFVHPAAVPASNKPELPLPDFLYEFTFDTTRAATNLMYTGTIKRYPTIRFQLAHAGGTVPFLAKRLALINGFSLPDPVNKVLPDIPAHIRGFYYDTALSPAASAMKSVLEVTGRDHVVFGSDWPFSELTLQGKGDPQPQLSDTFTSAQRRQVERSNALRQLPRLAKALHD</sequence>
<evidence type="ECO:0000313" key="5">
    <source>
        <dbReference type="Proteomes" id="UP000483004"/>
    </source>
</evidence>
<dbReference type="RefSeq" id="WP_151539624.1">
    <property type="nucleotide sequence ID" value="NZ_WBMR01000018.1"/>
</dbReference>